<proteinExistence type="predicted"/>
<evidence type="ECO:0000313" key="2">
    <source>
        <dbReference type="Proteomes" id="UP000199659"/>
    </source>
</evidence>
<accession>A0A1I6JAP4</accession>
<sequence>MKKILPIEVQHKINNQLCNAGFLCILLAYKNMYEWFYEHYVQLYFSSNKRVLYSEYYEMFLDFYGGWTDPRELFKVSTLNRKDVEQYNCASFESLIEEGKYIYCYVDEHYIQDVPHNSHDILVYGYDNETKIFEVIGFKDGFFQNYQVEYQTFLKAFQSGIEMSKKYDTHQGINYIFCIKPNFDEKTEYKFNMICFLERLKEFIGCIDSGELYKSDDPNHKMYEKEGNVFGLKVFQCLTEELEHCKKALGLIDYRAFHTLYEHNVIMKERLELFQEKIPGNKMTPAMQTSMEELVSLSNKLRMLAIKYNLKPDMESMNRIIKKTNSLYDLEKKIYTQIYSSLSV</sequence>
<dbReference type="Proteomes" id="UP000199659">
    <property type="component" value="Unassembled WGS sequence"/>
</dbReference>
<dbReference type="STRING" id="37658.SAMN05661086_01511"/>
<name>A0A1I6JAP4_9FIRM</name>
<keyword evidence="2" id="KW-1185">Reference proteome</keyword>
<organism evidence="1 2">
    <name type="scientific">Anaeromicropila populeti</name>
    <dbReference type="NCBI Taxonomy" id="37658"/>
    <lineage>
        <taxon>Bacteria</taxon>
        <taxon>Bacillati</taxon>
        <taxon>Bacillota</taxon>
        <taxon>Clostridia</taxon>
        <taxon>Lachnospirales</taxon>
        <taxon>Lachnospiraceae</taxon>
        <taxon>Anaeromicropila</taxon>
    </lineage>
</organism>
<dbReference type="RefSeq" id="WP_092560081.1">
    <property type="nucleotide sequence ID" value="NZ_FOYZ01000005.1"/>
</dbReference>
<evidence type="ECO:0000313" key="1">
    <source>
        <dbReference type="EMBL" id="SFR76021.1"/>
    </source>
</evidence>
<evidence type="ECO:0008006" key="3">
    <source>
        <dbReference type="Google" id="ProtNLM"/>
    </source>
</evidence>
<gene>
    <name evidence="1" type="ORF">SAMN05661086_01511</name>
</gene>
<dbReference type="OrthoDB" id="2624539at2"/>
<protein>
    <recommendedName>
        <fullName evidence="3">Butirosin biosynthesis protein H, N-terminal</fullName>
    </recommendedName>
</protein>
<reference evidence="1 2" key="1">
    <citation type="submission" date="2016-10" db="EMBL/GenBank/DDBJ databases">
        <authorList>
            <person name="de Groot N.N."/>
        </authorList>
    </citation>
    <scope>NUCLEOTIDE SEQUENCE [LARGE SCALE GENOMIC DNA]</scope>
    <source>
        <strain evidence="1 2">743A</strain>
    </source>
</reference>
<dbReference type="AlphaFoldDB" id="A0A1I6JAP4"/>
<dbReference type="EMBL" id="FOYZ01000005">
    <property type="protein sequence ID" value="SFR76021.1"/>
    <property type="molecule type" value="Genomic_DNA"/>
</dbReference>